<dbReference type="EMBL" id="WBXO01000001">
    <property type="protein sequence ID" value="KAB2954623.1"/>
    <property type="molecule type" value="Genomic_DNA"/>
</dbReference>
<evidence type="ECO:0000313" key="3">
    <source>
        <dbReference type="EMBL" id="KAB2954623.1"/>
    </source>
</evidence>
<name>A0A6I0F539_9FIRM</name>
<reference evidence="3 4" key="1">
    <citation type="submission" date="2019-10" db="EMBL/GenBank/DDBJ databases">
        <title>Whole-genome sequence of the extremophile Heliorestis acidaminivorans DSM 24790.</title>
        <authorList>
            <person name="Kyndt J.A."/>
            <person name="Meyer T.E."/>
        </authorList>
    </citation>
    <scope>NUCLEOTIDE SEQUENCE [LARGE SCALE GENOMIC DNA]</scope>
    <source>
        <strain evidence="3 4">DSM 24790</strain>
    </source>
</reference>
<dbReference type="SUPFAM" id="SSF82771">
    <property type="entry name" value="GIY-YIG endonuclease"/>
    <property type="match status" value="1"/>
</dbReference>
<comment type="similarity">
    <text evidence="1">Belongs to the UPF0213 family.</text>
</comment>
<dbReference type="InterPro" id="IPR050190">
    <property type="entry name" value="UPF0213_domain"/>
</dbReference>
<evidence type="ECO:0000259" key="2">
    <source>
        <dbReference type="PROSITE" id="PS50164"/>
    </source>
</evidence>
<dbReference type="Pfam" id="PF01541">
    <property type="entry name" value="GIY-YIG"/>
    <property type="match status" value="1"/>
</dbReference>
<dbReference type="Gene3D" id="3.40.1440.10">
    <property type="entry name" value="GIY-YIG endonuclease"/>
    <property type="match status" value="1"/>
</dbReference>
<dbReference type="CDD" id="cd10456">
    <property type="entry name" value="GIY-YIG_UPF0213"/>
    <property type="match status" value="1"/>
</dbReference>
<gene>
    <name evidence="3" type="ORF">F9B85_02820</name>
</gene>
<proteinExistence type="inferred from homology"/>
<keyword evidence="4" id="KW-1185">Reference proteome</keyword>
<dbReference type="OrthoDB" id="9807770at2"/>
<dbReference type="Proteomes" id="UP000468766">
    <property type="component" value="Unassembled WGS sequence"/>
</dbReference>
<dbReference type="AlphaFoldDB" id="A0A6I0F539"/>
<dbReference type="PROSITE" id="PS50164">
    <property type="entry name" value="GIY_YIG"/>
    <property type="match status" value="1"/>
</dbReference>
<evidence type="ECO:0000256" key="1">
    <source>
        <dbReference type="ARBA" id="ARBA00007435"/>
    </source>
</evidence>
<organism evidence="3 4">
    <name type="scientific">Heliorestis acidaminivorans</name>
    <dbReference type="NCBI Taxonomy" id="553427"/>
    <lineage>
        <taxon>Bacteria</taxon>
        <taxon>Bacillati</taxon>
        <taxon>Bacillota</taxon>
        <taxon>Clostridia</taxon>
        <taxon>Eubacteriales</taxon>
        <taxon>Heliobacteriaceae</taxon>
        <taxon>Heliorestis</taxon>
    </lineage>
</organism>
<feature type="domain" description="GIY-YIG" evidence="2">
    <location>
        <begin position="1"/>
        <end position="75"/>
    </location>
</feature>
<evidence type="ECO:0000313" key="4">
    <source>
        <dbReference type="Proteomes" id="UP000468766"/>
    </source>
</evidence>
<dbReference type="RefSeq" id="WP_151618239.1">
    <property type="nucleotide sequence ID" value="NZ_WBXO01000001.1"/>
</dbReference>
<dbReference type="InterPro" id="IPR035901">
    <property type="entry name" value="GIY-YIG_endonuc_sf"/>
</dbReference>
<comment type="caution">
    <text evidence="3">The sequence shown here is derived from an EMBL/GenBank/DDBJ whole genome shotgun (WGS) entry which is preliminary data.</text>
</comment>
<protein>
    <submittedName>
        <fullName evidence="3">GIY-YIG nuclease family protein</fullName>
    </submittedName>
</protein>
<dbReference type="PANTHER" id="PTHR34477">
    <property type="entry name" value="UPF0213 PROTEIN YHBQ"/>
    <property type="match status" value="1"/>
</dbReference>
<dbReference type="PANTHER" id="PTHR34477:SF1">
    <property type="entry name" value="UPF0213 PROTEIN YHBQ"/>
    <property type="match status" value="1"/>
</dbReference>
<accession>A0A6I0F539</accession>
<dbReference type="InterPro" id="IPR000305">
    <property type="entry name" value="GIY-YIG_endonuc"/>
</dbReference>
<sequence>MAYTYILHCADGSFYTGWTVDLTKRVERHNDGTGSAYTRARLPVKLIYWEFKETRQEAQRREWEIKQLKRSEKVALINFFTEKLRSQDLEIKS</sequence>